<evidence type="ECO:0000256" key="6">
    <source>
        <dbReference type="ARBA" id="ARBA00017157"/>
    </source>
</evidence>
<dbReference type="GO" id="GO:0016874">
    <property type="term" value="F:ligase activity"/>
    <property type="evidence" value="ECO:0007669"/>
    <property type="project" value="UniProtKB-KW"/>
</dbReference>
<dbReference type="PANTHER" id="PTHR12389">
    <property type="entry name" value="ZINC FINGER PROTEIN 294"/>
    <property type="match status" value="1"/>
</dbReference>
<dbReference type="Pfam" id="PF13639">
    <property type="entry name" value="zf-RING_2"/>
    <property type="match status" value="1"/>
</dbReference>
<evidence type="ECO:0000256" key="15">
    <source>
        <dbReference type="PROSITE-ProRule" id="PRU00175"/>
    </source>
</evidence>
<feature type="region of interest" description="Disordered" evidence="17">
    <location>
        <begin position="380"/>
        <end position="399"/>
    </location>
</feature>
<dbReference type="InterPro" id="IPR039804">
    <property type="entry name" value="RING-CH-C4HC3_LTN1"/>
</dbReference>
<evidence type="ECO:0000259" key="18">
    <source>
        <dbReference type="PROSITE" id="PS50089"/>
    </source>
</evidence>
<comment type="function">
    <text evidence="16">E3 ubiquitin-protein ligase. Component of the ribosome quality control complex (RQC), a ribosome-associated complex that mediates ubiquitination and extraction of incompletely synthesized nascent chains for proteasomal degradation.</text>
</comment>
<evidence type="ECO:0000256" key="8">
    <source>
        <dbReference type="ARBA" id="ARBA00022679"/>
    </source>
</evidence>
<dbReference type="GO" id="GO:0072344">
    <property type="term" value="P:rescue of stalled ribosome"/>
    <property type="evidence" value="ECO:0007669"/>
    <property type="project" value="UniProtKB-UniRule"/>
</dbReference>
<organism evidence="19 20">
    <name type="scientific">Rhodotorula toruloides</name>
    <name type="common">Yeast</name>
    <name type="synonym">Rhodosporidium toruloides</name>
    <dbReference type="NCBI Taxonomy" id="5286"/>
    <lineage>
        <taxon>Eukaryota</taxon>
        <taxon>Fungi</taxon>
        <taxon>Dikarya</taxon>
        <taxon>Basidiomycota</taxon>
        <taxon>Pucciniomycotina</taxon>
        <taxon>Microbotryomycetes</taxon>
        <taxon>Sporidiobolales</taxon>
        <taxon>Sporidiobolaceae</taxon>
        <taxon>Rhodotorula</taxon>
    </lineage>
</organism>
<dbReference type="InterPro" id="IPR016024">
    <property type="entry name" value="ARM-type_fold"/>
</dbReference>
<keyword evidence="13 16" id="KW-0862">Zinc</keyword>
<dbReference type="Pfam" id="PF23009">
    <property type="entry name" value="UBC_like"/>
    <property type="match status" value="1"/>
</dbReference>
<gene>
    <name evidence="19" type="ORF">Rt10032_c16g5771</name>
</gene>
<dbReference type="EMBL" id="BJWK01000016">
    <property type="protein sequence ID" value="GEM11754.1"/>
    <property type="molecule type" value="Genomic_DNA"/>
</dbReference>
<evidence type="ECO:0000256" key="2">
    <source>
        <dbReference type="ARBA" id="ARBA00004514"/>
    </source>
</evidence>
<accession>A0A511KQG2</accession>
<evidence type="ECO:0000256" key="12">
    <source>
        <dbReference type="ARBA" id="ARBA00022786"/>
    </source>
</evidence>
<evidence type="ECO:0000256" key="1">
    <source>
        <dbReference type="ARBA" id="ARBA00000900"/>
    </source>
</evidence>
<sequence>MAKKQSSASSATRKKHAAKQAKRRGGGDDTDDDGGDHSGPVRPLQRGQNKSKKDRKQDKKLRVKQYIPPPPPPKGLPDPVDLYLVQAGKQPDAELVVVLRRLHKKDEATISRGVDGLEGWVRETLRMDADGDGEDWQREIRQEGVVDCMAVWAHHFPRLALHPSRRLRLQVHSLHSLLVANPASLARRHAVPPLLVSTRFALLTPLRLESRDYVGAWCTAAWDNDRTIRREARGSWDAVLLPLSTEAESAAEKEGINLVEQADSIASFCFSVILGGATQPVPSSGTDTPTSASDLTEDPAFLRTSAILALSYLVSTLPSPFALSEDTLSTLTGEQMWELVVRNEPSSGTREQPQMVRRAMYELLGAIVGTKADELLAEAEKTVEAEGENAEDEDEEEDAREARLTGIAVRVLANCWAEEDGWPGILAFLRRYPQAWSLADATLAESAEYDDQDDTAAANFSPSPTLSLFFQHLSSGCSSHPTSLYPTILLLLSTIPSSLLPATRAALPALFTSFWSAHSSRALAINGRFAIDAWISAFLECLLYSLSKVEDSATVVELAKEWVGGKVWRAYLGRLEEGEGRPIASKKIASEIQVALSRLAAKDDKGAFEAVWKVVVKGAMDVLAGEADGWAISLPSVAMALQTFGESKSEVVREKGNALAKDCLEAAVRRVPQEEKLEAKEELLRFVLDTKELLKNDEQTMQSLDELARSHLPPLFPTSPLALSVFASHLASSSTSSRAETWTSLFPTPPSTGTLLRLVDAVTDTGLAGDLPSAGLDEHVKEIAGRVLAPDARYDGDDLELVRRVMLQPQPLVNPELPSSLLRLAVDALRGPTTAALTASSTVPRNLDSIIAPTALIAHYVQLADNSRAVALLDGAAGLLANVAYLVPNCRLEREGLYVPGEAVAAAQQAWSSVVQVVGDEVVAQVVAQLQGRIDSVHSRPSAVEVVSAAADVLDTSPSTATALSDVLPSKEAIEQLFSNLSLSRPSPSLAIIDALVPPVDASAPSIIDAFDSSSLSAYSRALVAFLEVSARDHTILRRFSWILPHLLLVADVARDELAKPSRSSGLFGSDVPEEILERVLAASEGASSYLLSSAANRLSSGWHASAVGHLRVKERPAVPDGDDLLATLDQLWTRAKTNVDEANACYAQRAVRTVLEACLRYSEDGGPQDAERWLAMAQNLTSAPDLACAILLAIKPVLLDTPRFDRYQNELAANLAGVQPSAIDVKASPALRQLLAAAPPLDAPVIFLPQQRSMFLIQAISRWISSDEPIPEEVHAGIAELFCHLAPIVQDLSGGHWDLMFDLIETSLDAADWDEPITLLPAYHSCRLLSQIKDLAAANADLRDTAKARLTPSLEMVLRLFVNRSPARTRDEPRAALVDTMARLVKDLPPKLLSMDKSFEQLLRLLQDPAWAVQLPSYDLLRRVVKGYVEDLVVEAELDTEEKIEIRLPESLVALLRTPVIDDSMSATTTYLLGWMTAFSFFGSASPRLRTAYIEQMRDEGIVEQSLLPSLFTLLSISDRTRPFDLAPWSIDDFHLDLFDATSASSLPVLAAHVYYRALQAVPSVIRSYWSSLQNLQLSRTIQSFTSRHFSPLLISDELLALSDPSSPVGQQLRDNDDFCVKVAANASEVKVVFVVDEESMEVAVKVPSEFPLAGVEIKDVRKVGVTEKQWRAWLLAMQQVITSQSAAIADAILLFKRNVQLHFEGVESCAICYSTVSTIDRTLPSKKCKTCGQVFHAGCLHRWFVTSSGATCPLCRGLW</sequence>
<dbReference type="Proteomes" id="UP000321518">
    <property type="component" value="Unassembled WGS sequence"/>
</dbReference>
<protein>
    <recommendedName>
        <fullName evidence="6 16">E3 ubiquitin-protein ligase listerin</fullName>
        <ecNumber evidence="5 16">2.3.2.27</ecNumber>
    </recommendedName>
    <alternativeName>
        <fullName evidence="16">RING-type E3 ubiquitin transferase listerin</fullName>
    </alternativeName>
</protein>
<feature type="region of interest" description="Disordered" evidence="17">
    <location>
        <begin position="1"/>
        <end position="79"/>
    </location>
</feature>
<dbReference type="PANTHER" id="PTHR12389:SF0">
    <property type="entry name" value="E3 UBIQUITIN-PROTEIN LIGASE LISTERIN"/>
    <property type="match status" value="1"/>
</dbReference>
<dbReference type="InterPro" id="IPR011016">
    <property type="entry name" value="Znf_RING-CH"/>
</dbReference>
<evidence type="ECO:0000313" key="19">
    <source>
        <dbReference type="EMBL" id="GEM11754.1"/>
    </source>
</evidence>
<dbReference type="EC" id="2.3.2.27" evidence="5 16"/>
<dbReference type="SMART" id="SM00744">
    <property type="entry name" value="RINGv"/>
    <property type="match status" value="1"/>
</dbReference>
<evidence type="ECO:0000256" key="7">
    <source>
        <dbReference type="ARBA" id="ARBA00022490"/>
    </source>
</evidence>
<dbReference type="GO" id="GO:0016567">
    <property type="term" value="P:protein ubiquitination"/>
    <property type="evidence" value="ECO:0007669"/>
    <property type="project" value="UniProtKB-UniPathway"/>
</dbReference>
<dbReference type="InterPro" id="IPR054476">
    <property type="entry name" value="Ltn1_N"/>
</dbReference>
<dbReference type="InterPro" id="IPR039795">
    <property type="entry name" value="LTN1/Rkr1"/>
</dbReference>
<dbReference type="UniPathway" id="UPA00143"/>
<dbReference type="Pfam" id="PF22958">
    <property type="entry name" value="Ltn1_1st"/>
    <property type="match status" value="1"/>
</dbReference>
<keyword evidence="7" id="KW-0963">Cytoplasm</keyword>
<evidence type="ECO:0000256" key="16">
    <source>
        <dbReference type="RuleBase" id="RU367090"/>
    </source>
</evidence>
<dbReference type="GO" id="GO:0008270">
    <property type="term" value="F:zinc ion binding"/>
    <property type="evidence" value="ECO:0007669"/>
    <property type="project" value="UniProtKB-KW"/>
</dbReference>
<dbReference type="GO" id="GO:0005829">
    <property type="term" value="C:cytosol"/>
    <property type="evidence" value="ECO:0007669"/>
    <property type="project" value="UniProtKB-SubCell"/>
</dbReference>
<dbReference type="Pfam" id="PF22999">
    <property type="entry name" value="LTN1_E3_ligase_6th"/>
    <property type="match status" value="1"/>
</dbReference>
<keyword evidence="10" id="KW-0677">Repeat</keyword>
<comment type="similarity">
    <text evidence="4 16">Belongs to the LTN1 family.</text>
</comment>
<dbReference type="OrthoDB" id="6108at2759"/>
<dbReference type="CDD" id="cd16491">
    <property type="entry name" value="RING-CH-C4HC3_LTN1"/>
    <property type="match status" value="1"/>
</dbReference>
<feature type="domain" description="RING-type" evidence="18">
    <location>
        <begin position="1711"/>
        <end position="1758"/>
    </location>
</feature>
<evidence type="ECO:0000256" key="14">
    <source>
        <dbReference type="ARBA" id="ARBA00055150"/>
    </source>
</evidence>
<evidence type="ECO:0000256" key="13">
    <source>
        <dbReference type="ARBA" id="ARBA00022833"/>
    </source>
</evidence>
<dbReference type="GO" id="GO:1990116">
    <property type="term" value="P:ribosome-associated ubiquitin-dependent protein catabolic process"/>
    <property type="evidence" value="ECO:0007669"/>
    <property type="project" value="UniProtKB-UniRule"/>
</dbReference>
<dbReference type="InterPro" id="IPR001841">
    <property type="entry name" value="Znf_RING"/>
</dbReference>
<feature type="compositionally biased region" description="Acidic residues" evidence="17">
    <location>
        <begin position="385"/>
        <end position="399"/>
    </location>
</feature>
<dbReference type="FunFam" id="3.30.40.10:FF:000038">
    <property type="entry name" value="E3 ubiquitin-protein ligase listerin"/>
    <property type="match status" value="1"/>
</dbReference>
<comment type="subcellular location">
    <subcellularLocation>
        <location evidence="2">Cytoplasm</location>
        <location evidence="2">Cytosol</location>
    </subcellularLocation>
</comment>
<evidence type="ECO:0000256" key="3">
    <source>
        <dbReference type="ARBA" id="ARBA00004906"/>
    </source>
</evidence>
<comment type="catalytic activity">
    <reaction evidence="1 16">
        <text>S-ubiquitinyl-[E2 ubiquitin-conjugating enzyme]-L-cysteine + [acceptor protein]-L-lysine = [E2 ubiquitin-conjugating enzyme]-L-cysteine + N(6)-ubiquitinyl-[acceptor protein]-L-lysine.</text>
        <dbReference type="EC" id="2.3.2.27"/>
    </reaction>
</comment>
<evidence type="ECO:0000256" key="5">
    <source>
        <dbReference type="ARBA" id="ARBA00012483"/>
    </source>
</evidence>
<feature type="compositionally biased region" description="Basic residues" evidence="17">
    <location>
        <begin position="49"/>
        <end position="63"/>
    </location>
</feature>
<dbReference type="SUPFAM" id="SSF48371">
    <property type="entry name" value="ARM repeat"/>
    <property type="match status" value="1"/>
</dbReference>
<evidence type="ECO:0000256" key="4">
    <source>
        <dbReference type="ARBA" id="ARBA00007997"/>
    </source>
</evidence>
<dbReference type="GO" id="GO:0043023">
    <property type="term" value="F:ribosomal large subunit binding"/>
    <property type="evidence" value="ECO:0007669"/>
    <property type="project" value="TreeGrafter"/>
</dbReference>
<name>A0A511KQG2_RHOTO</name>
<keyword evidence="8 16" id="KW-0808">Transferase</keyword>
<evidence type="ECO:0000256" key="11">
    <source>
        <dbReference type="ARBA" id="ARBA00022771"/>
    </source>
</evidence>
<comment type="pathway">
    <text evidence="3 16">Protein modification; protein ubiquitination.</text>
</comment>
<dbReference type="SUPFAM" id="SSF57850">
    <property type="entry name" value="RING/U-box"/>
    <property type="match status" value="1"/>
</dbReference>
<keyword evidence="9 16" id="KW-0479">Metal-binding</keyword>
<keyword evidence="12 16" id="KW-0833">Ubl conjugation pathway</keyword>
<comment type="subunit">
    <text evidence="16">Component of the ribosome quality control complex (RQC).</text>
</comment>
<feature type="compositionally biased region" description="Pro residues" evidence="17">
    <location>
        <begin position="67"/>
        <end position="76"/>
    </location>
</feature>
<dbReference type="InterPro" id="IPR054478">
    <property type="entry name" value="LTN1_UBC"/>
</dbReference>
<evidence type="ECO:0000313" key="20">
    <source>
        <dbReference type="Proteomes" id="UP000321518"/>
    </source>
</evidence>
<dbReference type="PROSITE" id="PS50089">
    <property type="entry name" value="ZF_RING_2"/>
    <property type="match status" value="1"/>
</dbReference>
<dbReference type="GO" id="GO:0061630">
    <property type="term" value="F:ubiquitin protein ligase activity"/>
    <property type="evidence" value="ECO:0007669"/>
    <property type="project" value="UniProtKB-UniRule"/>
</dbReference>
<comment type="function">
    <text evidence="14">E3 ubiquitin-protein ligase component of the ribosome quality control complex (RQC), a ribosome-associated complex that mediates ubiquitination and extraction of incompletely synthesized nascent chains for proteasomal degradation. Mediates ubiquitination of proteins derived from mRNAs lacking stop codons (non-stop proteins) and other translation arrest products induced by poly-lysine sequences and tandem rare codons. Ubiquitination leads to CDC48 recruitment for extraction and degradation of the incomplete translation product. May indirectly play a role in chromatin function and transcription.</text>
</comment>
<evidence type="ECO:0000256" key="10">
    <source>
        <dbReference type="ARBA" id="ARBA00022737"/>
    </source>
</evidence>
<evidence type="ECO:0000256" key="17">
    <source>
        <dbReference type="SAM" id="MobiDB-lite"/>
    </source>
</evidence>
<keyword evidence="11 15" id="KW-0863">Zinc-finger</keyword>
<dbReference type="GO" id="GO:1990112">
    <property type="term" value="C:RQC complex"/>
    <property type="evidence" value="ECO:0007669"/>
    <property type="project" value="UniProtKB-UniRule"/>
</dbReference>
<feature type="compositionally biased region" description="Polar residues" evidence="17">
    <location>
        <begin position="1"/>
        <end position="11"/>
    </location>
</feature>
<dbReference type="InterPro" id="IPR013083">
    <property type="entry name" value="Znf_RING/FYVE/PHD"/>
</dbReference>
<dbReference type="Gene3D" id="3.30.40.10">
    <property type="entry name" value="Zinc/RING finger domain, C3HC4 (zinc finger)"/>
    <property type="match status" value="1"/>
</dbReference>
<keyword evidence="19" id="KW-0436">Ligase</keyword>
<reference evidence="19 20" key="1">
    <citation type="submission" date="2019-07" db="EMBL/GenBank/DDBJ databases">
        <title>Rhodotorula toruloides NBRC10032 genome sequencing.</title>
        <authorList>
            <person name="Shida Y."/>
            <person name="Takaku H."/>
            <person name="Ogasawara W."/>
            <person name="Mori K."/>
        </authorList>
    </citation>
    <scope>NUCLEOTIDE SEQUENCE [LARGE SCALE GENOMIC DNA]</scope>
    <source>
        <strain evidence="19 20">NBRC10032</strain>
    </source>
</reference>
<comment type="caution">
    <text evidence="19">The sequence shown here is derived from an EMBL/GenBank/DDBJ whole genome shotgun (WGS) entry which is preliminary data.</text>
</comment>
<feature type="compositionally biased region" description="Basic residues" evidence="17">
    <location>
        <begin position="12"/>
        <end position="24"/>
    </location>
</feature>
<dbReference type="InterPro" id="IPR054477">
    <property type="entry name" value="LTN1_E3_ligase_6th"/>
</dbReference>
<evidence type="ECO:0000256" key="9">
    <source>
        <dbReference type="ARBA" id="ARBA00022723"/>
    </source>
</evidence>
<proteinExistence type="inferred from homology"/>